<sequence length="549" mass="61559">MTASVSPNGDGTSMRKLKQRSQSKIASSNSVITQERVTRDSNKRARVEALGEQKTQAKKKAETTPVAGVATSSKLQITCGQEQGDTTNQYSVERSEIEKNCKGVFCTPVQDITEEIMAIGRRNEQLQLSVTTLKRNFHVREEETQQLLLGLGALNAVAKELAALQKDYWECSSKNAVLIQESLEQLSNCSAQVDTLKRCRDVTITQLQDFRLDCLQKMNNLASRLDGLADSSSLEAESFVTDVEAMNPKQQAVKELKDELIQVRKRVIRSELATSVPSCSNLESSTPPESIERMNLALEMLDKLHAEMFQLKQSLVQDNLSFRQHFETLLMQQMACVQDVQDNEAERIHEEMDHMRSGMCEILKDIHRLKERTKYLVPSMARVGFRKSSKVPLPHEPRWFGGRSGERIDEHRSIAISHSGGFSMATRLCSNNLPHTEHDFSDDIHCPGVLSIVSDACYARPRHPRSSKSSNSSPGRSDEDNWLMTTENAPAADQRPAQPCQSPHYSSCSSSLSGRLSAYRDETATPTAEQFEQRLLEQHRLFWISEGAG</sequence>
<organism evidence="2 3">
    <name type="scientific">Bremia lactucae</name>
    <name type="common">Lettuce downy mildew</name>
    <dbReference type="NCBI Taxonomy" id="4779"/>
    <lineage>
        <taxon>Eukaryota</taxon>
        <taxon>Sar</taxon>
        <taxon>Stramenopiles</taxon>
        <taxon>Oomycota</taxon>
        <taxon>Peronosporomycetes</taxon>
        <taxon>Peronosporales</taxon>
        <taxon>Peronosporaceae</taxon>
        <taxon>Bremia</taxon>
    </lineage>
</organism>
<name>A0A976IF27_BRELC</name>
<gene>
    <name evidence="2" type="ORF">CCR75_000820</name>
</gene>
<dbReference type="RefSeq" id="XP_067819472.1">
    <property type="nucleotide sequence ID" value="XM_067958926.1"/>
</dbReference>
<feature type="compositionally biased region" description="Basic and acidic residues" evidence="1">
    <location>
        <begin position="36"/>
        <end position="51"/>
    </location>
</feature>
<dbReference type="KEGG" id="blac:94344597"/>
<dbReference type="GeneID" id="94344597"/>
<evidence type="ECO:0000313" key="2">
    <source>
        <dbReference type="EMBL" id="TDH69973.1"/>
    </source>
</evidence>
<keyword evidence="3" id="KW-1185">Reference proteome</keyword>
<dbReference type="EMBL" id="SHOA02000019">
    <property type="protein sequence ID" value="TDH69973.1"/>
    <property type="molecule type" value="Genomic_DNA"/>
</dbReference>
<evidence type="ECO:0000256" key="1">
    <source>
        <dbReference type="SAM" id="MobiDB-lite"/>
    </source>
</evidence>
<reference evidence="2 3" key="1">
    <citation type="journal article" date="2021" name="Genome Biol.">
        <title>AFLAP: assembly-free linkage analysis pipeline using k-mers from genome sequencing data.</title>
        <authorList>
            <person name="Fletcher K."/>
            <person name="Zhang L."/>
            <person name="Gil J."/>
            <person name="Han R."/>
            <person name="Cavanaugh K."/>
            <person name="Michelmore R."/>
        </authorList>
    </citation>
    <scope>NUCLEOTIDE SEQUENCE [LARGE SCALE GENOMIC DNA]</scope>
    <source>
        <strain evidence="2 3">SF5</strain>
    </source>
</reference>
<feature type="region of interest" description="Disordered" evidence="1">
    <location>
        <begin position="1"/>
        <end position="67"/>
    </location>
</feature>
<proteinExistence type="predicted"/>
<feature type="compositionally biased region" description="Polar residues" evidence="1">
    <location>
        <begin position="1"/>
        <end position="11"/>
    </location>
</feature>
<feature type="region of interest" description="Disordered" evidence="1">
    <location>
        <begin position="461"/>
        <end position="482"/>
    </location>
</feature>
<evidence type="ECO:0000313" key="3">
    <source>
        <dbReference type="Proteomes" id="UP000294530"/>
    </source>
</evidence>
<feature type="compositionally biased region" description="Polar residues" evidence="1">
    <location>
        <begin position="22"/>
        <end position="35"/>
    </location>
</feature>
<comment type="caution">
    <text evidence="2">The sequence shown here is derived from an EMBL/GenBank/DDBJ whole genome shotgun (WGS) entry which is preliminary data.</text>
</comment>
<dbReference type="OrthoDB" id="168136at2759"/>
<dbReference type="Proteomes" id="UP000294530">
    <property type="component" value="Unassembled WGS sequence"/>
</dbReference>
<protein>
    <submittedName>
        <fullName evidence="2">Uncharacterized protein</fullName>
    </submittedName>
</protein>
<dbReference type="AlphaFoldDB" id="A0A976IF27"/>
<accession>A0A976IF27</accession>